<evidence type="ECO:0000256" key="10">
    <source>
        <dbReference type="PIRSR" id="PIRSR000350-4"/>
    </source>
</evidence>
<dbReference type="EMBL" id="WMKA01000057">
    <property type="protein sequence ID" value="MTG90656.1"/>
    <property type="molecule type" value="Genomic_DNA"/>
</dbReference>
<dbReference type="GO" id="GO:0050660">
    <property type="term" value="F:flavin adenine dinucleotide binding"/>
    <property type="evidence" value="ECO:0007669"/>
    <property type="project" value="TreeGrafter"/>
</dbReference>
<feature type="disulfide bond" description="Redox-active" evidence="10">
    <location>
        <begin position="57"/>
        <end position="62"/>
    </location>
</feature>
<comment type="caution">
    <text evidence="14">The sequence shown here is derived from an EMBL/GenBank/DDBJ whole genome shotgun (WGS) entry which is preliminary data.</text>
</comment>
<evidence type="ECO:0000256" key="3">
    <source>
        <dbReference type="ARBA" id="ARBA00022827"/>
    </source>
</evidence>
<dbReference type="InterPro" id="IPR023753">
    <property type="entry name" value="FAD/NAD-binding_dom"/>
</dbReference>
<keyword evidence="9" id="KW-0547">Nucleotide-binding</keyword>
<comment type="similarity">
    <text evidence="1 11">Belongs to the class-I pyridine nucleotide-disulfide oxidoreductase family.</text>
</comment>
<evidence type="ECO:0000256" key="5">
    <source>
        <dbReference type="ARBA" id="ARBA00023002"/>
    </source>
</evidence>
<sequence>MTTPAPETSSALPTELDVDLAVIGFGKGGKTLAAALGRRGQRVAMIEQSDQMYGGTCINIGCVPTKALVYDAETLSGPGPGRYQQAARRTADLTALLRGKNFSMLDTLDAVTVITGTARFADPHTLTVRAGGDTLRVTARTIVINTGADPVLPSVPGLRDSSHLVTSTQLLARPERPDDLVVIGGGYVAVEFASMHAAFGTRVTLLERGPRILRSEDDDIAAAATEILTTAGVTVHTGVVVTDVKDDHAASVVTFTDPAGVERTVRADTVLAALGRRPHTADLGLDAVGIQTDANGAVVVDEHLRTTQPHVYAVGDVNGGPQFTYISLDDYRIVLDDLTGAGRRTTTDRRAVAFALFMTPPLARVGLTETEARATGRPLRIATRNVADMATVPRARIVHDPRGVMKAVVDAETDRVLGVTMLSHDSHETINTVALAMRHGITASRLRDEIYTHPSMTEALNDLFANLHPAEG</sequence>
<dbReference type="SUPFAM" id="SSF51905">
    <property type="entry name" value="FAD/NAD(P)-binding domain"/>
    <property type="match status" value="1"/>
</dbReference>
<feature type="binding site" evidence="9">
    <location>
        <position position="316"/>
    </location>
    <ligand>
        <name>FAD</name>
        <dbReference type="ChEBI" id="CHEBI:57692"/>
    </ligand>
</feature>
<dbReference type="Proteomes" id="UP000440668">
    <property type="component" value="Unassembled WGS sequence"/>
</dbReference>
<evidence type="ECO:0000256" key="6">
    <source>
        <dbReference type="ARBA" id="ARBA00023157"/>
    </source>
</evidence>
<dbReference type="InterPro" id="IPR036188">
    <property type="entry name" value="FAD/NAD-bd_sf"/>
</dbReference>
<dbReference type="GO" id="GO:0003955">
    <property type="term" value="F:NAD(P)H dehydrogenase (quinone) activity"/>
    <property type="evidence" value="ECO:0007669"/>
    <property type="project" value="TreeGrafter"/>
</dbReference>
<feature type="binding site" evidence="9">
    <location>
        <position position="207"/>
    </location>
    <ligand>
        <name>NAD(+)</name>
        <dbReference type="ChEBI" id="CHEBI:57540"/>
    </ligand>
</feature>
<keyword evidence="5 11" id="KW-0560">Oxidoreductase</keyword>
<dbReference type="AlphaFoldDB" id="A0A6N7ZMI8"/>
<feature type="binding site" evidence="9">
    <location>
        <begin position="184"/>
        <end position="191"/>
    </location>
    <ligand>
        <name>NAD(+)</name>
        <dbReference type="ChEBI" id="CHEBI:57540"/>
    </ligand>
</feature>
<dbReference type="PRINTS" id="PR00368">
    <property type="entry name" value="FADPNR"/>
</dbReference>
<dbReference type="RefSeq" id="WP_155100071.1">
    <property type="nucleotide sequence ID" value="NZ_WMKA01000057.1"/>
</dbReference>
<dbReference type="PANTHER" id="PTHR43014">
    <property type="entry name" value="MERCURIC REDUCTASE"/>
    <property type="match status" value="1"/>
</dbReference>
<feature type="active site" description="Proton acceptor" evidence="8">
    <location>
        <position position="453"/>
    </location>
</feature>
<keyword evidence="9" id="KW-0520">NAD</keyword>
<dbReference type="PIRSF" id="PIRSF000350">
    <property type="entry name" value="Mercury_reductase_MerA"/>
    <property type="match status" value="1"/>
</dbReference>
<gene>
    <name evidence="14" type="ORF">GJV82_17190</name>
</gene>
<dbReference type="InterPro" id="IPR001100">
    <property type="entry name" value="Pyr_nuc-diS_OxRdtase"/>
</dbReference>
<dbReference type="InterPro" id="IPR016156">
    <property type="entry name" value="FAD/NAD-linked_Rdtase_dimer_sf"/>
</dbReference>
<keyword evidence="7 11" id="KW-0676">Redox-active center</keyword>
<evidence type="ECO:0000313" key="14">
    <source>
        <dbReference type="EMBL" id="MTG90656.1"/>
    </source>
</evidence>
<dbReference type="FunFam" id="3.30.390.30:FF:000001">
    <property type="entry name" value="Dihydrolipoyl dehydrogenase"/>
    <property type="match status" value="1"/>
</dbReference>
<dbReference type="InterPro" id="IPR012999">
    <property type="entry name" value="Pyr_OxRdtase_I_AS"/>
</dbReference>
<evidence type="ECO:0000256" key="2">
    <source>
        <dbReference type="ARBA" id="ARBA00022630"/>
    </source>
</evidence>
<feature type="binding site" evidence="9">
    <location>
        <position position="275"/>
    </location>
    <ligand>
        <name>NAD(+)</name>
        <dbReference type="ChEBI" id="CHEBI:57540"/>
    </ligand>
</feature>
<protein>
    <submittedName>
        <fullName evidence="14">SidA/IucD/PvdA family monooxygenase</fullName>
    </submittedName>
</protein>
<comment type="cofactor">
    <cofactor evidence="9">
        <name>FAD</name>
        <dbReference type="ChEBI" id="CHEBI:57692"/>
    </cofactor>
    <text evidence="9">Binds 1 FAD per subunit.</text>
</comment>
<dbReference type="Pfam" id="PF07992">
    <property type="entry name" value="Pyr_redox_2"/>
    <property type="match status" value="1"/>
</dbReference>
<keyword evidence="3 9" id="KW-0274">FAD</keyword>
<keyword evidence="2 11" id="KW-0285">Flavoprotein</keyword>
<dbReference type="Gene3D" id="3.30.390.30">
    <property type="match status" value="1"/>
</dbReference>
<evidence type="ECO:0000256" key="11">
    <source>
        <dbReference type="RuleBase" id="RU003691"/>
    </source>
</evidence>
<accession>A0A6N7ZMI8</accession>
<keyword evidence="4" id="KW-0521">NADP</keyword>
<keyword evidence="14" id="KW-0503">Monooxygenase</keyword>
<dbReference type="PRINTS" id="PR00411">
    <property type="entry name" value="PNDRDTASEI"/>
</dbReference>
<dbReference type="GO" id="GO:0016668">
    <property type="term" value="F:oxidoreductase activity, acting on a sulfur group of donors, NAD(P) as acceptor"/>
    <property type="evidence" value="ECO:0007669"/>
    <property type="project" value="InterPro"/>
</dbReference>
<evidence type="ECO:0000256" key="1">
    <source>
        <dbReference type="ARBA" id="ARBA00007532"/>
    </source>
</evidence>
<feature type="binding site" evidence="9">
    <location>
        <position position="66"/>
    </location>
    <ligand>
        <name>FAD</name>
        <dbReference type="ChEBI" id="CHEBI:57692"/>
    </ligand>
</feature>
<evidence type="ECO:0000256" key="7">
    <source>
        <dbReference type="ARBA" id="ARBA00023284"/>
    </source>
</evidence>
<organism evidence="14 15">
    <name type="scientific">Cellulosimicrobium composti</name>
    <dbReference type="NCBI Taxonomy" id="2672572"/>
    <lineage>
        <taxon>Bacteria</taxon>
        <taxon>Bacillati</taxon>
        <taxon>Actinomycetota</taxon>
        <taxon>Actinomycetes</taxon>
        <taxon>Micrococcales</taxon>
        <taxon>Promicromonosporaceae</taxon>
        <taxon>Cellulosimicrobium</taxon>
    </lineage>
</organism>
<reference evidence="14 15" key="1">
    <citation type="submission" date="2019-11" db="EMBL/GenBank/DDBJ databases">
        <title>Cellulosimicrobium composti sp. nov. isolated from a compost.</title>
        <authorList>
            <person name="Yang Y."/>
        </authorList>
    </citation>
    <scope>NUCLEOTIDE SEQUENCE [LARGE SCALE GENOMIC DNA]</scope>
    <source>
        <strain evidence="14 15">BIT-GX5</strain>
    </source>
</reference>
<evidence type="ECO:0000313" key="15">
    <source>
        <dbReference type="Proteomes" id="UP000440668"/>
    </source>
</evidence>
<evidence type="ECO:0000259" key="13">
    <source>
        <dbReference type="Pfam" id="PF07992"/>
    </source>
</evidence>
<dbReference type="Pfam" id="PF02852">
    <property type="entry name" value="Pyr_redox_dim"/>
    <property type="match status" value="1"/>
</dbReference>
<evidence type="ECO:0000256" key="8">
    <source>
        <dbReference type="PIRSR" id="PIRSR000350-2"/>
    </source>
</evidence>
<feature type="domain" description="Pyridine nucleotide-disulphide oxidoreductase dimerisation" evidence="12">
    <location>
        <begin position="355"/>
        <end position="462"/>
    </location>
</feature>
<dbReference type="InterPro" id="IPR004099">
    <property type="entry name" value="Pyr_nucl-diS_OxRdtase_dimer"/>
</dbReference>
<evidence type="ECO:0000256" key="9">
    <source>
        <dbReference type="PIRSR" id="PIRSR000350-3"/>
    </source>
</evidence>
<dbReference type="PROSITE" id="PS00076">
    <property type="entry name" value="PYRIDINE_REDOX_1"/>
    <property type="match status" value="1"/>
</dbReference>
<dbReference type="SUPFAM" id="SSF55424">
    <property type="entry name" value="FAD/NAD-linked reductases, dimerisation (C-terminal) domain"/>
    <property type="match status" value="1"/>
</dbReference>
<feature type="domain" description="FAD/NAD(P)-binding" evidence="13">
    <location>
        <begin position="19"/>
        <end position="326"/>
    </location>
</feature>
<dbReference type="GO" id="GO:0004497">
    <property type="term" value="F:monooxygenase activity"/>
    <property type="evidence" value="ECO:0007669"/>
    <property type="project" value="UniProtKB-KW"/>
</dbReference>
<proteinExistence type="inferred from homology"/>
<keyword evidence="6" id="KW-1015">Disulfide bond</keyword>
<dbReference type="Gene3D" id="3.50.50.60">
    <property type="entry name" value="FAD/NAD(P)-binding domain"/>
    <property type="match status" value="2"/>
</dbReference>
<dbReference type="PANTHER" id="PTHR43014:SF4">
    <property type="entry name" value="PYRIDINE NUCLEOTIDE-DISULFIDE OXIDOREDUCTASE RCLA-RELATED"/>
    <property type="match status" value="1"/>
</dbReference>
<evidence type="ECO:0000259" key="12">
    <source>
        <dbReference type="Pfam" id="PF02852"/>
    </source>
</evidence>
<name>A0A6N7ZMI8_9MICO</name>
<evidence type="ECO:0000256" key="4">
    <source>
        <dbReference type="ARBA" id="ARBA00022857"/>
    </source>
</evidence>